<dbReference type="Gene3D" id="2.160.20.110">
    <property type="match status" value="1"/>
</dbReference>
<comment type="caution">
    <text evidence="1">The sequence shown here is derived from an EMBL/GenBank/DDBJ whole genome shotgun (WGS) entry which is preliminary data.</text>
</comment>
<proteinExistence type="predicted"/>
<dbReference type="Gene3D" id="2.60.40.1120">
    <property type="entry name" value="Carboxypeptidase-like, regulatory domain"/>
    <property type="match status" value="1"/>
</dbReference>
<dbReference type="Proteomes" id="UP001431199">
    <property type="component" value="Unassembled WGS sequence"/>
</dbReference>
<dbReference type="RefSeq" id="WP_260978498.1">
    <property type="nucleotide sequence ID" value="NZ_JAODBU010000004.1"/>
</dbReference>
<sequence length="1809" mass="198369">MKQVGKKMLAFLLAITMIAGMTLNDVTIARAEEKAPCITLSDGVKEEVNETTYIYNGYKPYLGDKFTDSEKHGMLYYVSRSVYDEESETWSEPSKYEEITIGFASSLPEYAVTESTPGKYKYSWKAYCKTTGLLSEATYTVYLTVQDPEETTYDMTFYVGRDNEGANKNPEIKLYKTLGQNEETGYDEFDESEEIKLEGGNLDSSGQYRVYTASLNGGTYSYRAFGYDESTQEYTNPLGGMCVNVPMSSNVTQSGYDSKSVYIRCTNVSSRTKYDGNNYLTADQYTTEVVCPYYSCTATPGTPYVNAGITYYPYMLAAQGNACLYNYFAYPNKDIAEEYDLTYGYGINGTVQKGYSTFSWSPSVVSRITSAITVPDEAKAQVYFQMNNFRDKEIESYKQKTNSDGTVTWYFYVPKSNGNYSYRVSKDGYVTKAGYMSLGSEQSATFSVDLDRKDVTSHDFSGLDSRVLTRDEANLIMNVSDKNVKNIDVDETFRLRAYRVWEIINSDAGNIMIEPDFNYEILSGADNIDIEEVEDNRTNGKGNWLDIKGVKAGTAVIAVTYNAIDVDGTSNGGFYPAISPKRTGIAIIHVGNEKSDISDMGVKNVNGNDWCWNYDTFFFDGNEGNMNIAPYASSGIDKVEVIPVKTTDDLHSSFEDGIAVESNENGTYDVNLKEGNNIIKVTSKNGSVGYQVVRAAKVQMNYENISNPGEEIMPGDKVKITFDGLYRSIPKVSGIFNPVVLQIIGNTSDGTKLTGQISQYQVADSGSLEVTIPSYLTFEDGQEQTDYTISNGYINLQSMYSYADAWKYMYTLTDAGIGTNFNAVIVTGQHSTISDFSIPVNRKVTYGVNVNVTDEQGNEIKGYDLSVVNKNTNETVEDFSALGYARYSYSVKANGYVAKYGTFTLGSKTEVSDGKTTITIVLKKADENAWDGKTFTEPQMDEEGTYLIGTGSELAWFANEVNSSTAKTTSALNAKLTKDIDLAGYNFPQISYYNSSSAYVYYGGTFDGDNHKIYNLRIDKTAINASTVYGGLFAYTNGAKLNNLTVEGDVVITAPSTMSVTKANTGGIVGYASNTEINNVTADVNVEIKDYVKGNWSYIGGICGYTKGTVIKNSKNKGTISGNRYTGGIVGTTNGTVENCVNEGNVVSTAGYAGGIASEITTSATITNCINTANIESKTGLMIGGIVGYANGSADASVNNCISLGTVSSAATGDTLGSIIGSITRGKVINCYGVSKDKVVCGKVNATYATVTDSYASDDCNEVLYKYATGKDLNDCNENAKNEIVGITSKYEQLLMDSSKSTEEKINAISDISNENFDKCILENENVNVTVNAQDNNKFIVASKTVEVNGYLAERYGYTDAVKDGVSALDVLVAAHEYVYGDKFTTSTAKDYIDFSTSQYGTFVSKAFGKDASTFMYSINGKYPHNDELVNGYYTGYTVDQAKTADNDVVDFYFLQDAGYSDDLSTIKLDTDSTTTDKTFNVSVSGYNYAWYGACEQSVIDANTHAVKGAKIGIVDVKTGEITPIDGAVTDENGNATVNIDKAGKYIVTAYVDDKDNTPILMQQATINVEWAKPLEVKGVAIAKQNKNEVSVMWQQSLEQIRLGQIYNVYVDGELYNKYPAATTVTYTFDKTGKHTIKITSELNGFETDGYTVEVEIEEETTTEITTEAVKESITKDLTTESTTAKDTTNVSTTANQTTTENVTTTTKATTKAVKTVKIKKTVKKKSAKKVAIKLRKVKKAKGYEVLVARNNKFAGKKVIKITSKKVNVVVRKLKPNKTYYVKARAYEVVNGKKVYGNWSKVKKIKNKK</sequence>
<reference evidence="1" key="1">
    <citation type="submission" date="2022-09" db="EMBL/GenBank/DDBJ databases">
        <title>Eubacterium sp. LFL-14 isolated from human feces.</title>
        <authorList>
            <person name="Liu F."/>
        </authorList>
    </citation>
    <scope>NUCLEOTIDE SEQUENCE</scope>
    <source>
        <strain evidence="1">LFL-14</strain>
    </source>
</reference>
<gene>
    <name evidence="1" type="ORF">N5B56_05125</name>
</gene>
<keyword evidence="2" id="KW-1185">Reference proteome</keyword>
<organism evidence="1 2">
    <name type="scientific">Eubacterium album</name>
    <dbReference type="NCBI Taxonomy" id="2978477"/>
    <lineage>
        <taxon>Bacteria</taxon>
        <taxon>Bacillati</taxon>
        <taxon>Bacillota</taxon>
        <taxon>Clostridia</taxon>
        <taxon>Eubacteriales</taxon>
        <taxon>Eubacteriaceae</taxon>
        <taxon>Eubacterium</taxon>
    </lineage>
</organism>
<name>A0ABT2LYV5_9FIRM</name>
<evidence type="ECO:0000313" key="2">
    <source>
        <dbReference type="Proteomes" id="UP001431199"/>
    </source>
</evidence>
<dbReference type="EMBL" id="JAODBU010000004">
    <property type="protein sequence ID" value="MCT7398469.1"/>
    <property type="molecule type" value="Genomic_DNA"/>
</dbReference>
<protein>
    <recommendedName>
        <fullName evidence="3">Fibronectin type-III domain-containing protein</fullName>
    </recommendedName>
</protein>
<evidence type="ECO:0008006" key="3">
    <source>
        <dbReference type="Google" id="ProtNLM"/>
    </source>
</evidence>
<evidence type="ECO:0000313" key="1">
    <source>
        <dbReference type="EMBL" id="MCT7398469.1"/>
    </source>
</evidence>
<accession>A0ABT2LYV5</accession>